<reference evidence="2" key="1">
    <citation type="submission" date="2018-05" db="EMBL/GenBank/DDBJ databases">
        <authorList>
            <person name="Lanie J.A."/>
            <person name="Ng W.-L."/>
            <person name="Kazmierczak K.M."/>
            <person name="Andrzejewski T.M."/>
            <person name="Davidsen T.M."/>
            <person name="Wayne K.J."/>
            <person name="Tettelin H."/>
            <person name="Glass J.I."/>
            <person name="Rusch D."/>
            <person name="Podicherti R."/>
            <person name="Tsui H.-C.T."/>
            <person name="Winkler M.E."/>
        </authorList>
    </citation>
    <scope>NUCLEOTIDE SEQUENCE</scope>
</reference>
<dbReference type="InterPro" id="IPR016039">
    <property type="entry name" value="Thiolase-like"/>
</dbReference>
<dbReference type="PANTHER" id="PTHR43365:SF1">
    <property type="entry name" value="ACETYL-COA C-ACYLTRANSFERASE"/>
    <property type="match status" value="1"/>
</dbReference>
<feature type="domain" description="Thiolase N-terminal" evidence="1">
    <location>
        <begin position="4"/>
        <end position="249"/>
    </location>
</feature>
<dbReference type="SUPFAM" id="SSF53901">
    <property type="entry name" value="Thiolase-like"/>
    <property type="match status" value="1"/>
</dbReference>
<feature type="non-terminal residue" evidence="2">
    <location>
        <position position="265"/>
    </location>
</feature>
<dbReference type="CDD" id="cd00751">
    <property type="entry name" value="thiolase"/>
    <property type="match status" value="1"/>
</dbReference>
<evidence type="ECO:0000259" key="1">
    <source>
        <dbReference type="Pfam" id="PF00108"/>
    </source>
</evidence>
<dbReference type="EMBL" id="UINC01174245">
    <property type="protein sequence ID" value="SVD80273.1"/>
    <property type="molecule type" value="Genomic_DNA"/>
</dbReference>
<dbReference type="GO" id="GO:0016747">
    <property type="term" value="F:acyltransferase activity, transferring groups other than amino-acyl groups"/>
    <property type="evidence" value="ECO:0007669"/>
    <property type="project" value="InterPro"/>
</dbReference>
<name>A0A382YAG6_9ZZZZ</name>
<sequence>SEAFIVDAVRSPMGRFRGGLSELHPVDLGAQILRGLMDRVAVDPADVDDVIWGCVGQIGAQAFNVGRNCWLAAGLDDGVPAVTLDRQCGSSQQAVHFASQAIRSGDMDLVVAGGVETMSLVTLNSQADVGPDLGMGYPFEAERWTGRFSDQVIHQFRGGNLIAEQWDISPAQMNQLALKSHQSATTAWAEGRFDSQFLEVNGVQRDEGIRETTIEKMESLSPFSEFGPLTAAMSSQLTDGSAAILLASRAAVERYGLEPMARVHT</sequence>
<evidence type="ECO:0000313" key="2">
    <source>
        <dbReference type="EMBL" id="SVD80273.1"/>
    </source>
</evidence>
<accession>A0A382YAG6</accession>
<dbReference type="Gene3D" id="3.40.47.10">
    <property type="match status" value="1"/>
</dbReference>
<proteinExistence type="predicted"/>
<feature type="non-terminal residue" evidence="2">
    <location>
        <position position="1"/>
    </location>
</feature>
<gene>
    <name evidence="2" type="ORF">METZ01_LOCUS433127</name>
</gene>
<dbReference type="InterPro" id="IPR020616">
    <property type="entry name" value="Thiolase_N"/>
</dbReference>
<protein>
    <recommendedName>
        <fullName evidence="1">Thiolase N-terminal domain-containing protein</fullName>
    </recommendedName>
</protein>
<dbReference type="AlphaFoldDB" id="A0A382YAG6"/>
<organism evidence="2">
    <name type="scientific">marine metagenome</name>
    <dbReference type="NCBI Taxonomy" id="408172"/>
    <lineage>
        <taxon>unclassified sequences</taxon>
        <taxon>metagenomes</taxon>
        <taxon>ecological metagenomes</taxon>
    </lineage>
</organism>
<dbReference type="Pfam" id="PF00108">
    <property type="entry name" value="Thiolase_N"/>
    <property type="match status" value="1"/>
</dbReference>
<dbReference type="PANTHER" id="PTHR43365">
    <property type="entry name" value="BLR7806 PROTEIN"/>
    <property type="match status" value="1"/>
</dbReference>
<dbReference type="InterPro" id="IPR002155">
    <property type="entry name" value="Thiolase"/>
</dbReference>